<comment type="caution">
    <text evidence="2">The sequence shown here is derived from an EMBL/GenBank/DDBJ whole genome shotgun (WGS) entry which is preliminary data.</text>
</comment>
<evidence type="ECO:0000256" key="1">
    <source>
        <dbReference type="SAM" id="Phobius"/>
    </source>
</evidence>
<dbReference type="Proteomes" id="UP001605036">
    <property type="component" value="Unassembled WGS sequence"/>
</dbReference>
<dbReference type="PANTHER" id="PTHR38585:SF1">
    <property type="entry name" value="TRANSMEMBRANE PROTEIN"/>
    <property type="match status" value="1"/>
</dbReference>
<evidence type="ECO:0000313" key="2">
    <source>
        <dbReference type="EMBL" id="KAL2651554.1"/>
    </source>
</evidence>
<protein>
    <submittedName>
        <fullName evidence="2">Uncharacterized protein</fullName>
    </submittedName>
</protein>
<keyword evidence="1" id="KW-0812">Transmembrane</keyword>
<proteinExistence type="predicted"/>
<name>A0ABD1ZJC7_9MARC</name>
<dbReference type="EMBL" id="JBHFFA010000001">
    <property type="protein sequence ID" value="KAL2651554.1"/>
    <property type="molecule type" value="Genomic_DNA"/>
</dbReference>
<organism evidence="2 3">
    <name type="scientific">Riccia fluitans</name>
    <dbReference type="NCBI Taxonomy" id="41844"/>
    <lineage>
        <taxon>Eukaryota</taxon>
        <taxon>Viridiplantae</taxon>
        <taxon>Streptophyta</taxon>
        <taxon>Embryophyta</taxon>
        <taxon>Marchantiophyta</taxon>
        <taxon>Marchantiopsida</taxon>
        <taxon>Marchantiidae</taxon>
        <taxon>Marchantiales</taxon>
        <taxon>Ricciaceae</taxon>
        <taxon>Riccia</taxon>
    </lineage>
</organism>
<keyword evidence="1" id="KW-0472">Membrane</keyword>
<gene>
    <name evidence="2" type="ORF">R1flu_019682</name>
</gene>
<evidence type="ECO:0000313" key="3">
    <source>
        <dbReference type="Proteomes" id="UP001605036"/>
    </source>
</evidence>
<dbReference type="PANTHER" id="PTHR38585">
    <property type="entry name" value="TRANSMEMBRANE PROTEIN"/>
    <property type="match status" value="1"/>
</dbReference>
<sequence>MSKAPATDDRKSDEDTKCYSAKEPKVLAMGSTLITEIKERIGPSVDMMKEKVSPSIEACRGMFGSMDQQQNLRKRLVYYIVPPFGAALTFGATLLGAQPVSTASAAAAQVSHSLRRFCGQGTLKRENEYLSKESLLLNALVGVCAFKVLGGRFHNLMPSNVIHPGALHSVSIPARGSKYANDIEQTLIQDIFKRHGCHHCGKKAGECIADHICHQMLSAMGKKRRWSFISDEECRRLPTSQVSALELCG</sequence>
<dbReference type="AlphaFoldDB" id="A0ABD1ZJC7"/>
<keyword evidence="1" id="KW-1133">Transmembrane helix</keyword>
<reference evidence="2 3" key="1">
    <citation type="submission" date="2024-09" db="EMBL/GenBank/DDBJ databases">
        <title>Chromosome-scale assembly of Riccia fluitans.</title>
        <authorList>
            <person name="Paukszto L."/>
            <person name="Sawicki J."/>
            <person name="Karawczyk K."/>
            <person name="Piernik-Szablinska J."/>
            <person name="Szczecinska M."/>
            <person name="Mazdziarz M."/>
        </authorList>
    </citation>
    <scope>NUCLEOTIDE SEQUENCE [LARGE SCALE GENOMIC DNA]</scope>
    <source>
        <strain evidence="2">Rf_01</strain>
        <tissue evidence="2">Aerial parts of the thallus</tissue>
    </source>
</reference>
<feature type="transmembrane region" description="Helical" evidence="1">
    <location>
        <begin position="76"/>
        <end position="97"/>
    </location>
</feature>
<accession>A0ABD1ZJC7</accession>
<keyword evidence="3" id="KW-1185">Reference proteome</keyword>